<accession>A0A7W8YU40</accession>
<dbReference type="InterPro" id="IPR049236">
    <property type="entry name" value="DUF6850"/>
</dbReference>
<protein>
    <recommendedName>
        <fullName evidence="1">DUF6850 domain-containing protein</fullName>
    </recommendedName>
</protein>
<dbReference type="EMBL" id="JACHCF010000006">
    <property type="protein sequence ID" value="MBB5621798.1"/>
    <property type="molecule type" value="Genomic_DNA"/>
</dbReference>
<evidence type="ECO:0000313" key="2">
    <source>
        <dbReference type="EMBL" id="MBB5621798.1"/>
    </source>
</evidence>
<dbReference type="AlphaFoldDB" id="A0A7W8YU40"/>
<dbReference type="RefSeq" id="WP_183867743.1">
    <property type="nucleotide sequence ID" value="NZ_JACHCF010000006.1"/>
</dbReference>
<comment type="caution">
    <text evidence="2">The sequence shown here is derived from an EMBL/GenBank/DDBJ whole genome shotgun (WGS) entry which is preliminary data.</text>
</comment>
<evidence type="ECO:0000313" key="3">
    <source>
        <dbReference type="Proteomes" id="UP000537718"/>
    </source>
</evidence>
<proteinExistence type="predicted"/>
<dbReference type="Pfam" id="PF21012">
    <property type="entry name" value="DUF6850"/>
    <property type="match status" value="1"/>
</dbReference>
<feature type="domain" description="DUF6850" evidence="1">
    <location>
        <begin position="47"/>
        <end position="514"/>
    </location>
</feature>
<gene>
    <name evidence="2" type="ORF">HDE69_002861</name>
</gene>
<evidence type="ECO:0000259" key="1">
    <source>
        <dbReference type="Pfam" id="PF21012"/>
    </source>
</evidence>
<organism evidence="2 3">
    <name type="scientific">Pedobacter cryoconitis</name>
    <dbReference type="NCBI Taxonomy" id="188932"/>
    <lineage>
        <taxon>Bacteria</taxon>
        <taxon>Pseudomonadati</taxon>
        <taxon>Bacteroidota</taxon>
        <taxon>Sphingobacteriia</taxon>
        <taxon>Sphingobacteriales</taxon>
        <taxon>Sphingobacteriaceae</taxon>
        <taxon>Pedobacter</taxon>
    </lineage>
</organism>
<dbReference type="Proteomes" id="UP000537718">
    <property type="component" value="Unassembled WGS sequence"/>
</dbReference>
<sequence length="514" mass="57896">MKGFFIGCFFMTLSVGVLAQKQESADSIYLFKQSLLKLNDSEQNAASLLVNDEQNVSIVSLNYKMQKGHFRTAQTAESGHGIAFQSSGIKTLGRFKMAGYFDFERTWQDSLAWTMQGVPDEATPYYFAAGKAGKYERLHYKFGGLLTYRLIKDKLFLAAGADYDYNTASRSVDPRPSVQTFQLLVNPQLLYQQGNHVIGAELNLGYGKENNSISYMSKQYSAQSPDYPDRINYLLMGYGYQIPFGAGKIERQNKISGFGINYAYHTNQAYINTGINYTKQTQDNLNAKDQSANNNKYGTFILNSYNARLLAGLNTFNYQHQLQVTLQLQDGYDHNYLELFGLSNYKYNHQKIVVDYTILRNSNAAKKIELGFNVVYNTVNKKDIASDISTVFGYIQPGLSGTLYNSFSDKSRLSITLSPGLRLPADNEINVPVTDNVFANNIIYPDYTYYTSTAGTLDFKVKYSSPRLIKNTKSGLSLNVFYINSLSDGKRPITTGFNPSKNRLDVSLGFNLYF</sequence>
<reference evidence="2 3" key="1">
    <citation type="submission" date="2020-08" db="EMBL/GenBank/DDBJ databases">
        <title>Genomic Encyclopedia of Type Strains, Phase IV (KMG-V): Genome sequencing to study the core and pangenomes of soil and plant-associated prokaryotes.</title>
        <authorList>
            <person name="Whitman W."/>
        </authorList>
    </citation>
    <scope>NUCLEOTIDE SEQUENCE [LARGE SCALE GENOMIC DNA]</scope>
    <source>
        <strain evidence="2 3">MP7CTX6</strain>
    </source>
</reference>
<name>A0A7W8YU40_9SPHI</name>